<dbReference type="RefSeq" id="WP_115306432.1">
    <property type="nucleotide sequence ID" value="NZ_FWWV01000069.1"/>
</dbReference>
<organism evidence="3 4">
    <name type="scientific">Pasteurella testudinis DSM 23072</name>
    <dbReference type="NCBI Taxonomy" id="1122938"/>
    <lineage>
        <taxon>Bacteria</taxon>
        <taxon>Pseudomonadati</taxon>
        <taxon>Pseudomonadota</taxon>
        <taxon>Gammaproteobacteria</taxon>
        <taxon>Pasteurellales</taxon>
        <taxon>Pasteurellaceae</taxon>
        <taxon>Pasteurella</taxon>
    </lineage>
</organism>
<evidence type="ECO:0000313" key="4">
    <source>
        <dbReference type="Proteomes" id="UP000192408"/>
    </source>
</evidence>
<dbReference type="Pfam" id="PF07362">
    <property type="entry name" value="CcdA"/>
    <property type="match status" value="1"/>
</dbReference>
<dbReference type="STRING" id="1122938.SAMN05660772_01555"/>
<feature type="coiled-coil region" evidence="2">
    <location>
        <begin position="33"/>
        <end position="72"/>
    </location>
</feature>
<proteinExistence type="predicted"/>
<dbReference type="EMBL" id="FWWV01000069">
    <property type="protein sequence ID" value="SMB90575.1"/>
    <property type="molecule type" value="Genomic_DNA"/>
</dbReference>
<keyword evidence="4" id="KW-1185">Reference proteome</keyword>
<keyword evidence="1" id="KW-1277">Toxin-antitoxin system</keyword>
<gene>
    <name evidence="3" type="ORF">SAMN05660772_01555</name>
</gene>
<name>A0A1W1VB86_9PAST</name>
<reference evidence="4" key="1">
    <citation type="submission" date="2017-04" db="EMBL/GenBank/DDBJ databases">
        <authorList>
            <person name="Varghese N."/>
            <person name="Submissions S."/>
        </authorList>
    </citation>
    <scope>NUCLEOTIDE SEQUENCE [LARGE SCALE GENOMIC DNA]</scope>
    <source>
        <strain evidence="4">DSM 23072</strain>
    </source>
</reference>
<dbReference type="Proteomes" id="UP000192408">
    <property type="component" value="Unassembled WGS sequence"/>
</dbReference>
<evidence type="ECO:0000256" key="1">
    <source>
        <dbReference type="ARBA" id="ARBA00022649"/>
    </source>
</evidence>
<evidence type="ECO:0000313" key="3">
    <source>
        <dbReference type="EMBL" id="SMB90575.1"/>
    </source>
</evidence>
<evidence type="ECO:0000256" key="2">
    <source>
        <dbReference type="SAM" id="Coils"/>
    </source>
</evidence>
<sequence>MAVIQKKTVSVTLDLELLSQAREMGLNLSATLSTALKEELRKLQAENWKVNNREALQELNDITEKYGLLSDEYRTF</sequence>
<accession>A0A1W1VB86</accession>
<keyword evidence="2" id="KW-0175">Coiled coil</keyword>
<protein>
    <submittedName>
        <fullName evidence="3">Antitoxin CcdA</fullName>
    </submittedName>
</protein>
<dbReference type="InterPro" id="IPR009956">
    <property type="entry name" value="Post-segregation_anti-tox_CcdA"/>
</dbReference>
<dbReference type="AlphaFoldDB" id="A0A1W1VB86"/>